<dbReference type="EMBL" id="QXGE01000072">
    <property type="protein sequence ID" value="KAE9326196.1"/>
    <property type="molecule type" value="Genomic_DNA"/>
</dbReference>
<dbReference type="EMBL" id="QXGB01000078">
    <property type="protein sequence ID" value="KAE9232210.1"/>
    <property type="molecule type" value="Genomic_DNA"/>
</dbReference>
<dbReference type="Proteomes" id="UP000440732">
    <property type="component" value="Unassembled WGS sequence"/>
</dbReference>
<dbReference type="Proteomes" id="UP000440367">
    <property type="component" value="Unassembled WGS sequence"/>
</dbReference>
<sequence length="237" mass="26716">MKLTDVLRSRIERKQEQCPPTYEKPPDVVEMLRKATNAKLMDTASTPSEAAKIPQSISLDMYITFREEFASGWNIWLGDEEVATLAPELKGEMPSMSFDEKADMFFRLSVWTKKKYGPNAQNINEIPDGAELYVERVTGLSLFENKLAQGNTNRIELVMKVDDPDSDVENASSSPSVPESQSTEGNQTDHELLSPKPQKKRRAVRAIQGVDEARVDQEGLVAEQPNKARSWKKLKTE</sequence>
<evidence type="ECO:0000313" key="9">
    <source>
        <dbReference type="EMBL" id="KAE9326196.1"/>
    </source>
</evidence>
<evidence type="ECO:0000313" key="7">
    <source>
        <dbReference type="EMBL" id="KAE9232210.1"/>
    </source>
</evidence>
<dbReference type="EMBL" id="QXFZ01000076">
    <property type="protein sequence ID" value="KAE9134896.1"/>
    <property type="molecule type" value="Genomic_DNA"/>
</dbReference>
<evidence type="ECO:0000313" key="6">
    <source>
        <dbReference type="EMBL" id="KAE9153567.1"/>
    </source>
</evidence>
<evidence type="ECO:0000313" key="4">
    <source>
        <dbReference type="EMBL" id="KAE9134250.1"/>
    </source>
</evidence>
<dbReference type="Proteomes" id="UP000437068">
    <property type="component" value="Unassembled WGS sequence"/>
</dbReference>
<evidence type="ECO:0000313" key="10">
    <source>
        <dbReference type="Proteomes" id="UP000429523"/>
    </source>
</evidence>
<dbReference type="OrthoDB" id="126619at2759"/>
<evidence type="ECO:0000313" key="8">
    <source>
        <dbReference type="EMBL" id="KAE9253968.1"/>
    </source>
</evidence>
<evidence type="ECO:0000313" key="15">
    <source>
        <dbReference type="Proteomes" id="UP000441208"/>
    </source>
</evidence>
<dbReference type="EMBL" id="QXGA01000065">
    <property type="protein sequence ID" value="KAE9153567.1"/>
    <property type="molecule type" value="Genomic_DNA"/>
</dbReference>
<dbReference type="EMBL" id="QXGD01000085">
    <property type="protein sequence ID" value="KAE9253968.1"/>
    <property type="molecule type" value="Genomic_DNA"/>
</dbReference>
<feature type="compositionally biased region" description="Low complexity" evidence="1">
    <location>
        <begin position="172"/>
        <end position="182"/>
    </location>
</feature>
<accession>A0A6A3FQG7</accession>
<feature type="region of interest" description="Disordered" evidence="1">
    <location>
        <begin position="164"/>
        <end position="237"/>
    </location>
</feature>
<name>A0A6A3FQG7_9STRA</name>
<dbReference type="Proteomes" id="UP000441208">
    <property type="component" value="Unassembled WGS sequence"/>
</dbReference>
<dbReference type="EMBL" id="QXFW01000596">
    <property type="protein sequence ID" value="KAE9007750.1"/>
    <property type="molecule type" value="Genomic_DNA"/>
</dbReference>
<reference evidence="10 11" key="1">
    <citation type="submission" date="2018-08" db="EMBL/GenBank/DDBJ databases">
        <title>Genomic investigation of the strawberry pathogen Phytophthora fragariae indicates pathogenicity is determined by transcriptional variation in three key races.</title>
        <authorList>
            <person name="Adams T.M."/>
            <person name="Armitage A.D."/>
            <person name="Sobczyk M.K."/>
            <person name="Bates H.J."/>
            <person name="Dunwell J.M."/>
            <person name="Nellist C.F."/>
            <person name="Harrison R.J."/>
        </authorList>
    </citation>
    <scope>NUCLEOTIDE SEQUENCE [LARGE SCALE GENOMIC DNA]</scope>
    <source>
        <strain evidence="9 12">A4</strain>
        <strain evidence="8 13">BC-1</strain>
        <strain evidence="7 11">NOV-27</strain>
        <strain evidence="6 14">NOV-5</strain>
        <strain evidence="5 15">NOV-71</strain>
        <strain evidence="2 10">NOV-9</strain>
        <strain evidence="4 17">ONT-3</strain>
        <strain evidence="3 16">SCRP245</strain>
    </source>
</reference>
<dbReference type="EMBL" id="QXGF01000086">
    <property type="protein sequence ID" value="KAE8947253.1"/>
    <property type="molecule type" value="Genomic_DNA"/>
</dbReference>
<gene>
    <name evidence="9" type="ORF">PF001_g2556</name>
    <name evidence="8" type="ORF">PF002_g3094</name>
    <name evidence="7" type="ORF">PF005_g2812</name>
    <name evidence="6" type="ORF">PF006_g2323</name>
    <name evidence="5" type="ORF">PF007_g2766</name>
    <name evidence="2" type="ORF">PF009_g3126</name>
    <name evidence="4" type="ORF">PF010_g2526</name>
    <name evidence="3" type="ORF">PF011_g10990</name>
</gene>
<evidence type="ECO:0000313" key="16">
    <source>
        <dbReference type="Proteomes" id="UP000460718"/>
    </source>
</evidence>
<dbReference type="Proteomes" id="UP000460718">
    <property type="component" value="Unassembled WGS sequence"/>
</dbReference>
<dbReference type="Proteomes" id="UP000488956">
    <property type="component" value="Unassembled WGS sequence"/>
</dbReference>
<keyword evidence="11" id="KW-1185">Reference proteome</keyword>
<protein>
    <submittedName>
        <fullName evidence="2">Uncharacterized protein</fullName>
    </submittedName>
</protein>
<evidence type="ECO:0000313" key="3">
    <source>
        <dbReference type="EMBL" id="KAE9007750.1"/>
    </source>
</evidence>
<evidence type="ECO:0000313" key="5">
    <source>
        <dbReference type="EMBL" id="KAE9134896.1"/>
    </source>
</evidence>
<evidence type="ECO:0000313" key="2">
    <source>
        <dbReference type="EMBL" id="KAE8947253.1"/>
    </source>
</evidence>
<evidence type="ECO:0000313" key="12">
    <source>
        <dbReference type="Proteomes" id="UP000437068"/>
    </source>
</evidence>
<proteinExistence type="predicted"/>
<dbReference type="Proteomes" id="UP000433483">
    <property type="component" value="Unassembled WGS sequence"/>
</dbReference>
<dbReference type="EMBL" id="QXFX01000069">
    <property type="protein sequence ID" value="KAE9134250.1"/>
    <property type="molecule type" value="Genomic_DNA"/>
</dbReference>
<evidence type="ECO:0000256" key="1">
    <source>
        <dbReference type="SAM" id="MobiDB-lite"/>
    </source>
</evidence>
<evidence type="ECO:0000313" key="13">
    <source>
        <dbReference type="Proteomes" id="UP000440367"/>
    </source>
</evidence>
<dbReference type="Proteomes" id="UP000429523">
    <property type="component" value="Unassembled WGS sequence"/>
</dbReference>
<comment type="caution">
    <text evidence="2">The sequence shown here is derived from an EMBL/GenBank/DDBJ whole genome shotgun (WGS) entry which is preliminary data.</text>
</comment>
<evidence type="ECO:0000313" key="11">
    <source>
        <dbReference type="Proteomes" id="UP000433483"/>
    </source>
</evidence>
<evidence type="ECO:0000313" key="14">
    <source>
        <dbReference type="Proteomes" id="UP000440732"/>
    </source>
</evidence>
<evidence type="ECO:0000313" key="17">
    <source>
        <dbReference type="Proteomes" id="UP000488956"/>
    </source>
</evidence>
<dbReference type="AlphaFoldDB" id="A0A6A3FQG7"/>
<organism evidence="2 10">
    <name type="scientific">Phytophthora fragariae</name>
    <dbReference type="NCBI Taxonomy" id="53985"/>
    <lineage>
        <taxon>Eukaryota</taxon>
        <taxon>Sar</taxon>
        <taxon>Stramenopiles</taxon>
        <taxon>Oomycota</taxon>
        <taxon>Peronosporomycetes</taxon>
        <taxon>Peronosporales</taxon>
        <taxon>Peronosporaceae</taxon>
        <taxon>Phytophthora</taxon>
    </lineage>
</organism>